<sequence length="324" mass="34880">VGELREQAPADGDHRCGPLIVARPRRCRCRARRLLGHRRKHARVGRAGAPARLPGGCRPHRRTAGEAEVEALARPRHRHRRAPAQVRGKAQVRPPAAAEDQAFHDLGVDARLHRRLRADLGLELRGRLRPAAARARDGPRLPAPPRGHQGLGAAVHPLPGRGGGDEADAQGRGRRGARGAGRPHPRHARLPDPVGALRAHRQRALPGTRLCRLLPQPVQPAAGAPARRRTRDGRADAVDVARRLRDARGRGDLLPEPDHADHPALRRDGDLAALEGAQHRRGQALPRGAPARPSAGRGDLRRAGHRAGGGDGAHLRGAQPEQLL</sequence>
<keyword evidence="2" id="KW-0378">Hydrolase</keyword>
<feature type="region of interest" description="Disordered" evidence="1">
    <location>
        <begin position="40"/>
        <end position="61"/>
    </location>
</feature>
<organism evidence="2">
    <name type="scientific">uncultured Solirubrobacterales bacterium</name>
    <dbReference type="NCBI Taxonomy" id="768556"/>
    <lineage>
        <taxon>Bacteria</taxon>
        <taxon>Bacillati</taxon>
        <taxon>Actinomycetota</taxon>
        <taxon>Thermoleophilia</taxon>
        <taxon>Solirubrobacterales</taxon>
        <taxon>environmental samples</taxon>
    </lineage>
</organism>
<feature type="region of interest" description="Disordered" evidence="1">
    <location>
        <begin position="74"/>
        <end position="96"/>
    </location>
</feature>
<dbReference type="AlphaFoldDB" id="A0A6J4T9C1"/>
<accession>A0A6J4T9C1</accession>
<dbReference type="GO" id="GO:0008237">
    <property type="term" value="F:metallopeptidase activity"/>
    <property type="evidence" value="ECO:0007669"/>
    <property type="project" value="UniProtKB-KW"/>
</dbReference>
<evidence type="ECO:0000256" key="1">
    <source>
        <dbReference type="SAM" id="MobiDB-lite"/>
    </source>
</evidence>
<feature type="compositionally biased region" description="Low complexity" evidence="1">
    <location>
        <begin position="213"/>
        <end position="225"/>
    </location>
</feature>
<evidence type="ECO:0000313" key="2">
    <source>
        <dbReference type="EMBL" id="CAA9516867.1"/>
    </source>
</evidence>
<dbReference type="EMBL" id="CADCVU010000191">
    <property type="protein sequence ID" value="CAA9516867.1"/>
    <property type="molecule type" value="Genomic_DNA"/>
</dbReference>
<protein>
    <submittedName>
        <fullName evidence="2">Membrane metalloprotease</fullName>
    </submittedName>
</protein>
<feature type="non-terminal residue" evidence="2">
    <location>
        <position position="1"/>
    </location>
</feature>
<feature type="region of interest" description="Disordered" evidence="1">
    <location>
        <begin position="277"/>
        <end position="324"/>
    </location>
</feature>
<feature type="compositionally biased region" description="Low complexity" evidence="1">
    <location>
        <begin position="45"/>
        <end position="57"/>
    </location>
</feature>
<name>A0A6J4T9C1_9ACTN</name>
<keyword evidence="2" id="KW-0482">Metalloprotease</keyword>
<feature type="compositionally biased region" description="Basic residues" evidence="1">
    <location>
        <begin position="172"/>
        <end position="188"/>
    </location>
</feature>
<dbReference type="GO" id="GO:0006508">
    <property type="term" value="P:proteolysis"/>
    <property type="evidence" value="ECO:0007669"/>
    <property type="project" value="UniProtKB-KW"/>
</dbReference>
<reference evidence="2" key="1">
    <citation type="submission" date="2020-02" db="EMBL/GenBank/DDBJ databases">
        <authorList>
            <person name="Meier V. D."/>
        </authorList>
    </citation>
    <scope>NUCLEOTIDE SEQUENCE</scope>
    <source>
        <strain evidence="2">AVDCRST_MAG45</strain>
    </source>
</reference>
<gene>
    <name evidence="2" type="ORF">AVDCRST_MAG45-2257</name>
</gene>
<keyword evidence="2" id="KW-0645">Protease</keyword>
<feature type="non-terminal residue" evidence="2">
    <location>
        <position position="324"/>
    </location>
</feature>
<proteinExistence type="predicted"/>
<feature type="region of interest" description="Disordered" evidence="1">
    <location>
        <begin position="131"/>
        <end position="239"/>
    </location>
</feature>